<keyword evidence="3 4" id="KW-0687">Ribonucleoprotein</keyword>
<evidence type="ECO:0000256" key="3">
    <source>
        <dbReference type="ARBA" id="ARBA00023274"/>
    </source>
</evidence>
<keyword evidence="4 6" id="KW-0699">rRNA-binding</keyword>
<evidence type="ECO:0000313" key="8">
    <source>
        <dbReference type="EMBL" id="KKQ97892.1"/>
    </source>
</evidence>
<dbReference type="GO" id="GO:0003735">
    <property type="term" value="F:structural constituent of ribosome"/>
    <property type="evidence" value="ECO:0007669"/>
    <property type="project" value="UniProtKB-UniRule"/>
</dbReference>
<feature type="domain" description="Large ribosomal subunit protein uL6 alpha-beta" evidence="7">
    <location>
        <begin position="11"/>
        <end position="84"/>
    </location>
</feature>
<dbReference type="GO" id="GO:0002181">
    <property type="term" value="P:cytoplasmic translation"/>
    <property type="evidence" value="ECO:0007669"/>
    <property type="project" value="TreeGrafter"/>
</dbReference>
<dbReference type="Proteomes" id="UP000034325">
    <property type="component" value="Unassembled WGS sequence"/>
</dbReference>
<dbReference type="PATRIC" id="fig|1618549.4.peg.701"/>
<dbReference type="PRINTS" id="PR00059">
    <property type="entry name" value="RIBOSOMALL6"/>
</dbReference>
<evidence type="ECO:0000256" key="2">
    <source>
        <dbReference type="ARBA" id="ARBA00022980"/>
    </source>
</evidence>
<dbReference type="PROSITE" id="PS00525">
    <property type="entry name" value="RIBOSOMAL_L6_1"/>
    <property type="match status" value="1"/>
</dbReference>
<accession>A0A0G0M3L1</accession>
<dbReference type="EMBL" id="LBWA01000007">
    <property type="protein sequence ID" value="KKQ97892.1"/>
    <property type="molecule type" value="Genomic_DNA"/>
</dbReference>
<comment type="function">
    <text evidence="4 6">This protein binds to the 23S rRNA, and is important in its secondary structure. It is located near the subunit interface in the base of the L7/L12 stalk, and near the tRNA binding site of the peptidyltransferase center.</text>
</comment>
<dbReference type="InterPro" id="IPR019906">
    <property type="entry name" value="Ribosomal_uL6_bac-type"/>
</dbReference>
<evidence type="ECO:0000256" key="1">
    <source>
        <dbReference type="ARBA" id="ARBA00009356"/>
    </source>
</evidence>
<keyword evidence="4 6" id="KW-0694">RNA-binding</keyword>
<dbReference type="InterPro" id="IPR036789">
    <property type="entry name" value="Ribosomal_uL6-like_a/b-dom_sf"/>
</dbReference>
<protein>
    <recommendedName>
        <fullName evidence="4">Large ribosomal subunit protein uL6</fullName>
    </recommendedName>
</protein>
<organism evidence="8 9">
    <name type="scientific">Candidatus Woesebacteria bacterium GW2011_GWA1_39_12</name>
    <dbReference type="NCBI Taxonomy" id="1618549"/>
    <lineage>
        <taxon>Bacteria</taxon>
        <taxon>Candidatus Woeseibacteriota</taxon>
    </lineage>
</organism>
<dbReference type="PANTHER" id="PTHR11655:SF14">
    <property type="entry name" value="LARGE RIBOSOMAL SUBUNIT PROTEIN UL6M"/>
    <property type="match status" value="1"/>
</dbReference>
<dbReference type="PANTHER" id="PTHR11655">
    <property type="entry name" value="60S/50S RIBOSOMAL PROTEIN L6/L9"/>
    <property type="match status" value="1"/>
</dbReference>
<dbReference type="SUPFAM" id="SSF56053">
    <property type="entry name" value="Ribosomal protein L6"/>
    <property type="match status" value="2"/>
</dbReference>
<evidence type="ECO:0000259" key="7">
    <source>
        <dbReference type="Pfam" id="PF00347"/>
    </source>
</evidence>
<dbReference type="Gene3D" id="3.90.930.12">
    <property type="entry name" value="Ribosomal protein L6, alpha-beta domain"/>
    <property type="match status" value="2"/>
</dbReference>
<reference evidence="8 9" key="1">
    <citation type="journal article" date="2015" name="Nature">
        <title>rRNA introns, odd ribosomes, and small enigmatic genomes across a large radiation of phyla.</title>
        <authorList>
            <person name="Brown C.T."/>
            <person name="Hug L.A."/>
            <person name="Thomas B.C."/>
            <person name="Sharon I."/>
            <person name="Castelle C.J."/>
            <person name="Singh A."/>
            <person name="Wilkins M.J."/>
            <person name="Williams K.H."/>
            <person name="Banfield J.F."/>
        </authorList>
    </citation>
    <scope>NUCLEOTIDE SEQUENCE [LARGE SCALE GENOMIC DNA]</scope>
</reference>
<feature type="domain" description="Large ribosomal subunit protein uL6 alpha-beta" evidence="7">
    <location>
        <begin position="92"/>
        <end position="165"/>
    </location>
</feature>
<dbReference type="HAMAP" id="MF_01365_B">
    <property type="entry name" value="Ribosomal_uL6_B"/>
    <property type="match status" value="1"/>
</dbReference>
<dbReference type="GO" id="GO:0022625">
    <property type="term" value="C:cytosolic large ribosomal subunit"/>
    <property type="evidence" value="ECO:0007669"/>
    <property type="project" value="UniProtKB-UniRule"/>
</dbReference>
<dbReference type="InterPro" id="IPR000702">
    <property type="entry name" value="Ribosomal_uL6-like"/>
</dbReference>
<dbReference type="AlphaFoldDB" id="A0A0G0M3L1"/>
<evidence type="ECO:0000256" key="5">
    <source>
        <dbReference type="RuleBase" id="RU003869"/>
    </source>
</evidence>
<dbReference type="GO" id="GO:0019843">
    <property type="term" value="F:rRNA binding"/>
    <property type="evidence" value="ECO:0007669"/>
    <property type="project" value="UniProtKB-UniRule"/>
</dbReference>
<comment type="caution">
    <text evidence="8">The sequence shown here is derived from an EMBL/GenBank/DDBJ whole genome shotgun (WGS) entry which is preliminary data.</text>
</comment>
<dbReference type="PIRSF" id="PIRSF002162">
    <property type="entry name" value="Ribosomal_L6"/>
    <property type="match status" value="1"/>
</dbReference>
<sequence>MSLIGKLPIKIPEGVSVNLDNQTVVVTGPKGELRINLPRNVFIEIGDTTKEIKVLVKGKNKQSKALHGTSRALINNMVKGVTDGWSKHLELVGTGYRAEVSGNTLILSVGYSHPVKIEAPTGIGFRVEKTDVFIDGIDKEVVGQIAAKIRAIRPPEPYKGKGIKYKDEIIRRKAGKAAKAVGAPA</sequence>
<dbReference type="InterPro" id="IPR002358">
    <property type="entry name" value="Ribosomal_uL6_CS"/>
</dbReference>
<evidence type="ECO:0000256" key="4">
    <source>
        <dbReference type="HAMAP-Rule" id="MF_01365"/>
    </source>
</evidence>
<dbReference type="Pfam" id="PF00347">
    <property type="entry name" value="Ribosomal_L6"/>
    <property type="match status" value="2"/>
</dbReference>
<evidence type="ECO:0000313" key="9">
    <source>
        <dbReference type="Proteomes" id="UP000034325"/>
    </source>
</evidence>
<keyword evidence="2 4" id="KW-0689">Ribosomal protein</keyword>
<comment type="subunit">
    <text evidence="4">Part of the 50S ribosomal subunit.</text>
</comment>
<dbReference type="InterPro" id="IPR020040">
    <property type="entry name" value="Ribosomal_uL6_a/b-dom"/>
</dbReference>
<comment type="similarity">
    <text evidence="1 4 5">Belongs to the universal ribosomal protein uL6 family.</text>
</comment>
<gene>
    <name evidence="4" type="primary">rplF</name>
    <name evidence="8" type="ORF">UT23_C0007G0030</name>
</gene>
<name>A0A0G0M3L1_9BACT</name>
<proteinExistence type="inferred from homology"/>
<evidence type="ECO:0000256" key="6">
    <source>
        <dbReference type="RuleBase" id="RU003870"/>
    </source>
</evidence>
<dbReference type="NCBIfam" id="TIGR03654">
    <property type="entry name" value="L6_bact"/>
    <property type="match status" value="1"/>
</dbReference>
<dbReference type="FunFam" id="3.90.930.12:FF:000001">
    <property type="entry name" value="50S ribosomal protein L6"/>
    <property type="match status" value="1"/>
</dbReference>